<sequence length="125" mass="14530">MGFLSNSITKLKLMEVQARHKSVEFMVDDPEVISLLERVQVRVNRLLEIYADVLQKFNDEETPKLWDNYKLCPIDVPTIHRIKRDIITVVTGYLSVGLIYTQEDMEDLFYIIVSNITINGKNIDV</sequence>
<accession>K7YBB1</accession>
<dbReference type="GeneID" id="14444822"/>
<proteinExistence type="predicted"/>
<dbReference type="Proteomes" id="UP000010363">
    <property type="component" value="Segment"/>
</dbReference>
<dbReference type="RefSeq" id="YP_007349153.1">
    <property type="nucleotide sequence ID" value="NC_020083.1"/>
</dbReference>
<protein>
    <submittedName>
        <fullName evidence="1">Uncharacterized protein</fullName>
    </submittedName>
</protein>
<dbReference type="KEGG" id="vg:14444822"/>
<gene>
    <name evidence="1" type="ORF">MAM_174</name>
</gene>
<keyword evidence="2" id="KW-1185">Reference proteome</keyword>
<organism evidence="1 2">
    <name type="scientific">Serratia phage phiMAM1</name>
    <dbReference type="NCBI Taxonomy" id="1262513"/>
    <lineage>
        <taxon>Viruses</taxon>
        <taxon>Duplodnaviria</taxon>
        <taxon>Heunggongvirae</taxon>
        <taxon>Uroviricota</taxon>
        <taxon>Caudoviricetes</taxon>
        <taxon>Pantevenvirales</taxon>
        <taxon>Ackermannviridae</taxon>
        <taxon>Miltonvirus</taxon>
        <taxon>Miltonvirus MAM1</taxon>
    </lineage>
</organism>
<evidence type="ECO:0000313" key="2">
    <source>
        <dbReference type="Proteomes" id="UP000010363"/>
    </source>
</evidence>
<reference evidence="1 2" key="1">
    <citation type="journal article" date="2012" name="J. Virol.">
        <title>Complete Genome Sequence of Serratia plymuthica Bacteriophage MAM1.</title>
        <authorList>
            <person name="Matilla M.A."/>
            <person name="Salmond G.P."/>
        </authorList>
    </citation>
    <scope>NUCLEOTIDE SEQUENCE [LARGE SCALE GENOMIC DNA]</scope>
</reference>
<dbReference type="EMBL" id="JX878496">
    <property type="protein sequence ID" value="AFX93642.1"/>
    <property type="molecule type" value="Genomic_DNA"/>
</dbReference>
<evidence type="ECO:0000313" key="1">
    <source>
        <dbReference type="EMBL" id="AFX93642.1"/>
    </source>
</evidence>
<name>K7YBB1_9CAUD</name>